<dbReference type="EMBL" id="BDGG01000007">
    <property type="protein sequence ID" value="GAV01461.1"/>
    <property type="molecule type" value="Genomic_DNA"/>
</dbReference>
<dbReference type="Proteomes" id="UP000186922">
    <property type="component" value="Unassembled WGS sequence"/>
</dbReference>
<comment type="caution">
    <text evidence="4">The sequence shown here is derived from an EMBL/GenBank/DDBJ whole genome shotgun (WGS) entry which is preliminary data.</text>
</comment>
<protein>
    <recommendedName>
        <fullName evidence="3">Sulfotransferase domain-containing protein</fullName>
    </recommendedName>
</protein>
<dbReference type="PANTHER" id="PTHR11783">
    <property type="entry name" value="SULFOTRANSFERASE SULT"/>
    <property type="match status" value="1"/>
</dbReference>
<dbReference type="Pfam" id="PF00685">
    <property type="entry name" value="Sulfotransfer_1"/>
    <property type="match status" value="1"/>
</dbReference>
<evidence type="ECO:0000256" key="2">
    <source>
        <dbReference type="ARBA" id="ARBA00022679"/>
    </source>
</evidence>
<dbReference type="AlphaFoldDB" id="A0A1D1VKL1"/>
<dbReference type="OrthoDB" id="205623at2759"/>
<comment type="similarity">
    <text evidence="1">Belongs to the sulfotransferase 1 family.</text>
</comment>
<dbReference type="InterPro" id="IPR000863">
    <property type="entry name" value="Sulfotransferase_dom"/>
</dbReference>
<dbReference type="SUPFAM" id="SSF52540">
    <property type="entry name" value="P-loop containing nucleoside triphosphate hydrolases"/>
    <property type="match status" value="1"/>
</dbReference>
<dbReference type="GO" id="GO:0008146">
    <property type="term" value="F:sulfotransferase activity"/>
    <property type="evidence" value="ECO:0007669"/>
    <property type="project" value="InterPro"/>
</dbReference>
<accession>A0A1D1VKL1</accession>
<feature type="domain" description="Sulfotransferase" evidence="3">
    <location>
        <begin position="49"/>
        <end position="304"/>
    </location>
</feature>
<sequence>MPPGNKSLFEQLTGKTDKLVPYGPANVMLLEDFNIPVMQKVAALEFAKNDIVVCSYPKSGTTWTQAIISMIMHAKDTEPIDVSQSKLDEWLYIEMNAPACKGKRPVEAARDAAPPRLLRTHLSWELLPQSVTTNSPRIVFVHRNLKDVIVSMYHMYCTFPNLASAHPANSAAEFAELFMQDKVHHAPYFHTFKSVWEHRNDPNVHHLSYESLREDPRSEIKRLADFLDKPLTSQQAEQIAHHTDFDNMRQNENLNSSAMTVTDKTTGETKFEFMRKGEVRGWRKHLSEEYGQKIDDWIQQEARNYGLDASLFR</sequence>
<evidence type="ECO:0000259" key="3">
    <source>
        <dbReference type="Pfam" id="PF00685"/>
    </source>
</evidence>
<reference evidence="4 5" key="1">
    <citation type="journal article" date="2016" name="Nat. Commun.">
        <title>Extremotolerant tardigrade genome and improved radiotolerance of human cultured cells by tardigrade-unique protein.</title>
        <authorList>
            <person name="Hashimoto T."/>
            <person name="Horikawa D.D."/>
            <person name="Saito Y."/>
            <person name="Kuwahara H."/>
            <person name="Kozuka-Hata H."/>
            <person name="Shin-I T."/>
            <person name="Minakuchi Y."/>
            <person name="Ohishi K."/>
            <person name="Motoyama A."/>
            <person name="Aizu T."/>
            <person name="Enomoto A."/>
            <person name="Kondo K."/>
            <person name="Tanaka S."/>
            <person name="Hara Y."/>
            <person name="Koshikawa S."/>
            <person name="Sagara H."/>
            <person name="Miura T."/>
            <person name="Yokobori S."/>
            <person name="Miyagawa K."/>
            <person name="Suzuki Y."/>
            <person name="Kubo T."/>
            <person name="Oyama M."/>
            <person name="Kohara Y."/>
            <person name="Fujiyama A."/>
            <person name="Arakawa K."/>
            <person name="Katayama T."/>
            <person name="Toyoda A."/>
            <person name="Kunieda T."/>
        </authorList>
    </citation>
    <scope>NUCLEOTIDE SEQUENCE [LARGE SCALE GENOMIC DNA]</scope>
    <source>
        <strain evidence="4 5">YOKOZUNA-1</strain>
    </source>
</reference>
<proteinExistence type="inferred from homology"/>
<keyword evidence="2" id="KW-0808">Transferase</keyword>
<dbReference type="STRING" id="947166.A0A1D1VKL1"/>
<gene>
    <name evidence="4" type="primary">RvY_12170-1</name>
    <name evidence="4" type="synonym">RvY_12170.1</name>
    <name evidence="4" type="ORF">RvY_12170</name>
</gene>
<dbReference type="Gene3D" id="3.40.50.300">
    <property type="entry name" value="P-loop containing nucleotide triphosphate hydrolases"/>
    <property type="match status" value="1"/>
</dbReference>
<evidence type="ECO:0000313" key="5">
    <source>
        <dbReference type="Proteomes" id="UP000186922"/>
    </source>
</evidence>
<evidence type="ECO:0000313" key="4">
    <source>
        <dbReference type="EMBL" id="GAV01461.1"/>
    </source>
</evidence>
<organism evidence="4 5">
    <name type="scientific">Ramazzottius varieornatus</name>
    <name type="common">Water bear</name>
    <name type="synonym">Tardigrade</name>
    <dbReference type="NCBI Taxonomy" id="947166"/>
    <lineage>
        <taxon>Eukaryota</taxon>
        <taxon>Metazoa</taxon>
        <taxon>Ecdysozoa</taxon>
        <taxon>Tardigrada</taxon>
        <taxon>Eutardigrada</taxon>
        <taxon>Parachela</taxon>
        <taxon>Hypsibioidea</taxon>
        <taxon>Ramazzottiidae</taxon>
        <taxon>Ramazzottius</taxon>
    </lineage>
</organism>
<evidence type="ECO:0000256" key="1">
    <source>
        <dbReference type="ARBA" id="ARBA00005771"/>
    </source>
</evidence>
<keyword evidence="5" id="KW-1185">Reference proteome</keyword>
<dbReference type="InterPro" id="IPR027417">
    <property type="entry name" value="P-loop_NTPase"/>
</dbReference>
<name>A0A1D1VKL1_RAMVA</name>